<dbReference type="RefSeq" id="XP_013339833.1">
    <property type="nucleotide sequence ID" value="XM_013484379.1"/>
</dbReference>
<dbReference type="Proteomes" id="UP000030641">
    <property type="component" value="Unassembled WGS sequence"/>
</dbReference>
<protein>
    <submittedName>
        <fullName evidence="2">Uncharacterized protein</fullName>
    </submittedName>
</protein>
<proteinExistence type="predicted"/>
<evidence type="ECO:0000313" key="2">
    <source>
        <dbReference type="EMBL" id="KEQ91380.1"/>
    </source>
</evidence>
<keyword evidence="1" id="KW-0812">Transmembrane</keyword>
<reference evidence="2 3" key="1">
    <citation type="journal article" date="2014" name="BMC Genomics">
        <title>Genome sequencing of four Aureobasidium pullulans varieties: biotechnological potential, stress tolerance, and description of new species.</title>
        <authorList>
            <person name="Gostin Ar C."/>
            <person name="Ohm R.A."/>
            <person name="Kogej T."/>
            <person name="Sonjak S."/>
            <person name="Turk M."/>
            <person name="Zajc J."/>
            <person name="Zalar P."/>
            <person name="Grube M."/>
            <person name="Sun H."/>
            <person name="Han J."/>
            <person name="Sharma A."/>
            <person name="Chiniquy J."/>
            <person name="Ngan C.Y."/>
            <person name="Lipzen A."/>
            <person name="Barry K."/>
            <person name="Grigoriev I.V."/>
            <person name="Gunde-Cimerman N."/>
        </authorList>
    </citation>
    <scope>NUCLEOTIDE SEQUENCE [LARGE SCALE GENOMIC DNA]</scope>
    <source>
        <strain evidence="2 3">EXF-2481</strain>
    </source>
</reference>
<keyword evidence="3" id="KW-1185">Reference proteome</keyword>
<dbReference type="EMBL" id="KL584779">
    <property type="protein sequence ID" value="KEQ91380.1"/>
    <property type="molecule type" value="Genomic_DNA"/>
</dbReference>
<sequence length="220" mass="24520">MEKMEEGNAFFSYLFLFLLVCRVYFTFPTLYSSRWESMLAATIPVFLVPESVENVQGIPYEPTSLPRAMQQVGRVLRIGSKHEWIRVIHIQLNSALDRHSRQSDTVSIRTSLAINATKSDVADGDNADASFRIGHIVAIDGDFVNTTEEELIELNLPGLTEGIMAAMIANAELNGSTALTPSELQVSVRKGRDFISSRCLFLSLLGIKKHRSRIDVIAFV</sequence>
<name>A0A074Y0X3_AURSE</name>
<feature type="transmembrane region" description="Helical" evidence="1">
    <location>
        <begin position="12"/>
        <end position="31"/>
    </location>
</feature>
<dbReference type="AlphaFoldDB" id="A0A074Y0X3"/>
<evidence type="ECO:0000313" key="3">
    <source>
        <dbReference type="Proteomes" id="UP000030641"/>
    </source>
</evidence>
<dbReference type="GeneID" id="25364797"/>
<keyword evidence="1" id="KW-0472">Membrane</keyword>
<organism evidence="2 3">
    <name type="scientific">Aureobasidium subglaciale (strain EXF-2481)</name>
    <name type="common">Aureobasidium pullulans var. subglaciale</name>
    <dbReference type="NCBI Taxonomy" id="1043005"/>
    <lineage>
        <taxon>Eukaryota</taxon>
        <taxon>Fungi</taxon>
        <taxon>Dikarya</taxon>
        <taxon>Ascomycota</taxon>
        <taxon>Pezizomycotina</taxon>
        <taxon>Dothideomycetes</taxon>
        <taxon>Dothideomycetidae</taxon>
        <taxon>Dothideales</taxon>
        <taxon>Saccotheciaceae</taxon>
        <taxon>Aureobasidium</taxon>
    </lineage>
</organism>
<gene>
    <name evidence="2" type="ORF">AUEXF2481DRAFT_33151</name>
</gene>
<dbReference type="InParanoid" id="A0A074Y0X3"/>
<accession>A0A074Y0X3</accession>
<dbReference type="HOGENOM" id="CLU_1255761_0_0_1"/>
<evidence type="ECO:0000256" key="1">
    <source>
        <dbReference type="SAM" id="Phobius"/>
    </source>
</evidence>
<keyword evidence="1" id="KW-1133">Transmembrane helix</keyword>
<dbReference type="OrthoDB" id="10638407at2759"/>